<reference evidence="3 4" key="1">
    <citation type="submission" date="2017-05" db="EMBL/GenBank/DDBJ databases">
        <title>Biotechnological potential of actinobacteria isolated from South African environments.</title>
        <authorList>
            <person name="Le Roes-Hill M."/>
            <person name="Prins A."/>
            <person name="Durrell K.A."/>
        </authorList>
    </citation>
    <scope>NUCLEOTIDE SEQUENCE [LARGE SCALE GENOMIC DNA]</scope>
    <source>
        <strain evidence="3 4">HMC13</strain>
    </source>
</reference>
<dbReference type="Pfam" id="PF24623">
    <property type="entry name" value="Phage_zn_bind_8"/>
    <property type="match status" value="1"/>
</dbReference>
<name>A0A243S6V1_9ACTN</name>
<gene>
    <name evidence="3" type="ORF">CA983_10065</name>
</gene>
<feature type="domain" description="DNA-binding phage zinc finger" evidence="2">
    <location>
        <begin position="21"/>
        <end position="64"/>
    </location>
</feature>
<feature type="region of interest" description="Disordered" evidence="1">
    <location>
        <begin position="1"/>
        <end position="29"/>
    </location>
</feature>
<evidence type="ECO:0000259" key="2">
    <source>
        <dbReference type="Pfam" id="PF24623"/>
    </source>
</evidence>
<keyword evidence="4" id="KW-1185">Reference proteome</keyword>
<organism evidence="3 4">
    <name type="scientific">Streptomyces swartbergensis</name>
    <dbReference type="NCBI Taxonomy" id="487165"/>
    <lineage>
        <taxon>Bacteria</taxon>
        <taxon>Bacillati</taxon>
        <taxon>Actinomycetota</taxon>
        <taxon>Actinomycetes</taxon>
        <taxon>Kitasatosporales</taxon>
        <taxon>Streptomycetaceae</taxon>
        <taxon>Streptomyces</taxon>
    </lineage>
</organism>
<dbReference type="AlphaFoldDB" id="A0A243S6V1"/>
<proteinExistence type="predicted"/>
<dbReference type="RefSeq" id="WP_086600528.1">
    <property type="nucleotide sequence ID" value="NZ_NGFN01000043.1"/>
</dbReference>
<sequence length="102" mass="11380">MTTRRPAAPMPESIRHGLRAKQHPARSVPCPHCGAAAHRPCVLRTRNQVMTQPHPQRISAWAQTTACCPQCQVTPTVPCHEDGRARLTVHNRRYQEAEETAA</sequence>
<comment type="caution">
    <text evidence="3">The sequence shown here is derived from an EMBL/GenBank/DDBJ whole genome shotgun (WGS) entry which is preliminary data.</text>
</comment>
<dbReference type="Proteomes" id="UP000195105">
    <property type="component" value="Unassembled WGS sequence"/>
</dbReference>
<evidence type="ECO:0000313" key="4">
    <source>
        <dbReference type="Proteomes" id="UP000195105"/>
    </source>
</evidence>
<accession>A0A243S6V1</accession>
<evidence type="ECO:0000313" key="3">
    <source>
        <dbReference type="EMBL" id="OUD03345.1"/>
    </source>
</evidence>
<dbReference type="EMBL" id="NGFN01000043">
    <property type="protein sequence ID" value="OUD03345.1"/>
    <property type="molecule type" value="Genomic_DNA"/>
</dbReference>
<protein>
    <recommendedName>
        <fullName evidence="2">DNA-binding phage zinc finger domain-containing protein</fullName>
    </recommendedName>
</protein>
<dbReference type="InterPro" id="IPR056911">
    <property type="entry name" value="Phage_Znf_bind_put"/>
</dbReference>
<evidence type="ECO:0000256" key="1">
    <source>
        <dbReference type="SAM" id="MobiDB-lite"/>
    </source>
</evidence>